<feature type="compositionally biased region" description="Basic and acidic residues" evidence="1">
    <location>
        <begin position="81"/>
        <end position="90"/>
    </location>
</feature>
<feature type="region of interest" description="Disordered" evidence="1">
    <location>
        <begin position="79"/>
        <end position="114"/>
    </location>
</feature>
<dbReference type="EMBL" id="BAABIA010000006">
    <property type="protein sequence ID" value="GAA5143694.1"/>
    <property type="molecule type" value="Genomic_DNA"/>
</dbReference>
<keyword evidence="4" id="KW-1185">Reference proteome</keyword>
<comment type="caution">
    <text evidence="3">The sequence shown here is derived from an EMBL/GenBank/DDBJ whole genome shotgun (WGS) entry which is preliminary data.</text>
</comment>
<evidence type="ECO:0000313" key="3">
    <source>
        <dbReference type="EMBL" id="GAA5143694.1"/>
    </source>
</evidence>
<feature type="transmembrane region" description="Helical" evidence="2">
    <location>
        <begin position="20"/>
        <end position="39"/>
    </location>
</feature>
<gene>
    <name evidence="3" type="ORF">GCM10023213_32120</name>
</gene>
<accession>A0ABP9PAX5</accession>
<name>A0ABP9PAX5_9BACT</name>
<dbReference type="Proteomes" id="UP001499852">
    <property type="component" value="Unassembled WGS sequence"/>
</dbReference>
<evidence type="ECO:0000256" key="1">
    <source>
        <dbReference type="SAM" id="MobiDB-lite"/>
    </source>
</evidence>
<proteinExistence type="predicted"/>
<keyword evidence="2" id="KW-1133">Transmembrane helix</keyword>
<keyword evidence="2" id="KW-0472">Membrane</keyword>
<protein>
    <submittedName>
        <fullName evidence="3">Uncharacterized protein</fullName>
    </submittedName>
</protein>
<organism evidence="3 4">
    <name type="scientific">Prosthecobacter algae</name>
    <dbReference type="NCBI Taxonomy" id="1144682"/>
    <lineage>
        <taxon>Bacteria</taxon>
        <taxon>Pseudomonadati</taxon>
        <taxon>Verrucomicrobiota</taxon>
        <taxon>Verrucomicrobiia</taxon>
        <taxon>Verrucomicrobiales</taxon>
        <taxon>Verrucomicrobiaceae</taxon>
        <taxon>Prosthecobacter</taxon>
    </lineage>
</organism>
<evidence type="ECO:0000313" key="4">
    <source>
        <dbReference type="Proteomes" id="UP001499852"/>
    </source>
</evidence>
<sequence length="142" mass="15769">MDTPTVGSVPRLPFFMKRIARLFIVAALMVSIGLPWAALQSVAWIGMAVTYTVEKGSVVEGLSDTFDGAHPCALCHAVSDGQEKEKKQEQDQGGSPKKKLEMLPLNPPSLWRPKLPPQEYSWLDFRCDRRAATPLLPPPRWA</sequence>
<keyword evidence="2" id="KW-0812">Transmembrane</keyword>
<reference evidence="4" key="1">
    <citation type="journal article" date="2019" name="Int. J. Syst. Evol. Microbiol.">
        <title>The Global Catalogue of Microorganisms (GCM) 10K type strain sequencing project: providing services to taxonomists for standard genome sequencing and annotation.</title>
        <authorList>
            <consortium name="The Broad Institute Genomics Platform"/>
            <consortium name="The Broad Institute Genome Sequencing Center for Infectious Disease"/>
            <person name="Wu L."/>
            <person name="Ma J."/>
        </authorList>
    </citation>
    <scope>NUCLEOTIDE SEQUENCE [LARGE SCALE GENOMIC DNA]</scope>
    <source>
        <strain evidence="4">JCM 18053</strain>
    </source>
</reference>
<evidence type="ECO:0000256" key="2">
    <source>
        <dbReference type="SAM" id="Phobius"/>
    </source>
</evidence>